<feature type="compositionally biased region" description="Low complexity" evidence="15">
    <location>
        <begin position="836"/>
        <end position="850"/>
    </location>
</feature>
<feature type="compositionally biased region" description="Basic and acidic residues" evidence="15">
    <location>
        <begin position="346"/>
        <end position="410"/>
    </location>
</feature>
<dbReference type="Pfam" id="PF00856">
    <property type="entry name" value="SET"/>
    <property type="match status" value="1"/>
</dbReference>
<keyword evidence="10" id="KW-0539">Nucleus</keyword>
<feature type="domain" description="Post-SET" evidence="17">
    <location>
        <begin position="1411"/>
        <end position="1427"/>
    </location>
</feature>
<feature type="compositionally biased region" description="Pro residues" evidence="15">
    <location>
        <begin position="439"/>
        <end position="461"/>
    </location>
</feature>
<evidence type="ECO:0000259" key="16">
    <source>
        <dbReference type="PROSITE" id="PS50280"/>
    </source>
</evidence>
<reference evidence="18" key="1">
    <citation type="submission" date="2022-11" db="EMBL/GenBank/DDBJ databases">
        <title>Centuries of genome instability and evolution in soft-shell clam transmissible cancer (bioRxiv).</title>
        <authorList>
            <person name="Hart S.F.M."/>
            <person name="Yonemitsu M.A."/>
            <person name="Giersch R.M."/>
            <person name="Beal B.F."/>
            <person name="Arriagada G."/>
            <person name="Davis B.W."/>
            <person name="Ostrander E.A."/>
            <person name="Goff S.P."/>
            <person name="Metzger M.J."/>
        </authorList>
    </citation>
    <scope>NUCLEOTIDE SEQUENCE</scope>
    <source>
        <strain evidence="18">MELC-2E11</strain>
        <tissue evidence="18">Siphon/mantle</tissue>
    </source>
</reference>
<evidence type="ECO:0000256" key="4">
    <source>
        <dbReference type="ARBA" id="ARBA00022679"/>
    </source>
</evidence>
<feature type="compositionally biased region" description="Basic and acidic residues" evidence="15">
    <location>
        <begin position="293"/>
        <end position="303"/>
    </location>
</feature>
<feature type="region of interest" description="Disordered" evidence="15">
    <location>
        <begin position="640"/>
        <end position="686"/>
    </location>
</feature>
<feature type="compositionally biased region" description="Basic and acidic residues" evidence="15">
    <location>
        <begin position="641"/>
        <end position="657"/>
    </location>
</feature>
<comment type="subcellular location">
    <subcellularLocation>
        <location evidence="1">Nucleus</location>
    </subcellularLocation>
</comment>
<dbReference type="SMART" id="SM00508">
    <property type="entry name" value="PostSET"/>
    <property type="match status" value="1"/>
</dbReference>
<comment type="catalytic activity">
    <reaction evidence="13">
        <text>N(6),N(6)-dimethyl-L-lysyl(4)-[histone H3] + S-adenosyl-L-methionine = N(6),N(6),N(6)-trimethyl-L-lysyl(4)-[histone H3] + S-adenosyl-L-homocysteine + H(+)</text>
        <dbReference type="Rhea" id="RHEA:60272"/>
        <dbReference type="Rhea" id="RHEA-COMP:15537"/>
        <dbReference type="Rhea" id="RHEA-COMP:15540"/>
        <dbReference type="ChEBI" id="CHEBI:15378"/>
        <dbReference type="ChEBI" id="CHEBI:57856"/>
        <dbReference type="ChEBI" id="CHEBI:59789"/>
        <dbReference type="ChEBI" id="CHEBI:61961"/>
        <dbReference type="ChEBI" id="CHEBI:61976"/>
    </reaction>
</comment>
<keyword evidence="19" id="KW-1185">Reference proteome</keyword>
<feature type="compositionally biased region" description="Basic residues" evidence="15">
    <location>
        <begin position="304"/>
        <end position="313"/>
    </location>
</feature>
<keyword evidence="6" id="KW-0156">Chromatin regulator</keyword>
<feature type="coiled-coil region" evidence="14">
    <location>
        <begin position="1109"/>
        <end position="1143"/>
    </location>
</feature>
<feature type="compositionally biased region" description="Pro residues" evidence="15">
    <location>
        <begin position="421"/>
        <end position="431"/>
    </location>
</feature>
<feature type="compositionally biased region" description="Acidic residues" evidence="15">
    <location>
        <begin position="791"/>
        <end position="805"/>
    </location>
</feature>
<dbReference type="InterPro" id="IPR003616">
    <property type="entry name" value="Post-SET_dom"/>
</dbReference>
<feature type="compositionally biased region" description="Low complexity" evidence="15">
    <location>
        <begin position="462"/>
        <end position="472"/>
    </location>
</feature>
<evidence type="ECO:0000313" key="19">
    <source>
        <dbReference type="Proteomes" id="UP001164746"/>
    </source>
</evidence>
<feature type="compositionally biased region" description="Low complexity" evidence="15">
    <location>
        <begin position="214"/>
        <end position="227"/>
    </location>
</feature>
<evidence type="ECO:0000259" key="17">
    <source>
        <dbReference type="PROSITE" id="PS50868"/>
    </source>
</evidence>
<protein>
    <recommendedName>
        <fullName evidence="2">[histone H3]-lysine(4) N-trimethyltransferase</fullName>
        <ecNumber evidence="2">2.1.1.354</ecNumber>
    </recommendedName>
</protein>
<feature type="region of interest" description="Disordered" evidence="15">
    <location>
        <begin position="700"/>
        <end position="1049"/>
    </location>
</feature>
<feature type="compositionally biased region" description="Low complexity" evidence="15">
    <location>
        <begin position="806"/>
        <end position="826"/>
    </location>
</feature>
<comment type="catalytic activity">
    <reaction evidence="12">
        <text>N(6)-methyl-L-lysyl(4)-[histone H3] + S-adenosyl-L-methionine = N(6),N(6)-dimethyl-L-lysyl(4)-[histone H3] + S-adenosyl-L-homocysteine + H(+)</text>
        <dbReference type="Rhea" id="RHEA:60268"/>
        <dbReference type="Rhea" id="RHEA-COMP:15540"/>
        <dbReference type="Rhea" id="RHEA-COMP:15543"/>
        <dbReference type="ChEBI" id="CHEBI:15378"/>
        <dbReference type="ChEBI" id="CHEBI:57856"/>
        <dbReference type="ChEBI" id="CHEBI:59789"/>
        <dbReference type="ChEBI" id="CHEBI:61929"/>
        <dbReference type="ChEBI" id="CHEBI:61976"/>
    </reaction>
</comment>
<feature type="compositionally biased region" description="Polar residues" evidence="15">
    <location>
        <begin position="330"/>
        <end position="345"/>
    </location>
</feature>
<feature type="compositionally biased region" description="Basic and acidic residues" evidence="15">
    <location>
        <begin position="944"/>
        <end position="967"/>
    </location>
</feature>
<dbReference type="PANTHER" id="PTHR45814">
    <property type="entry name" value="HISTONE-LYSINE N-METHYLTRANSFERASE SETD1"/>
    <property type="match status" value="1"/>
</dbReference>
<evidence type="ECO:0000256" key="12">
    <source>
        <dbReference type="ARBA" id="ARBA00047583"/>
    </source>
</evidence>
<evidence type="ECO:0000256" key="1">
    <source>
        <dbReference type="ARBA" id="ARBA00004123"/>
    </source>
</evidence>
<feature type="compositionally biased region" description="Low complexity" evidence="15">
    <location>
        <begin position="253"/>
        <end position="267"/>
    </location>
</feature>
<feature type="compositionally biased region" description="Basic and acidic residues" evidence="15">
    <location>
        <begin position="1027"/>
        <end position="1039"/>
    </location>
</feature>
<comment type="catalytic activity">
    <reaction evidence="11">
        <text>L-lysyl(4)-[histone H3] + 3 S-adenosyl-L-methionine = N(6),N(6),N(6)-trimethyl-L-lysyl(4)-[histone H3] + 3 S-adenosyl-L-homocysteine + 3 H(+)</text>
        <dbReference type="Rhea" id="RHEA:60260"/>
        <dbReference type="Rhea" id="RHEA-COMP:15537"/>
        <dbReference type="Rhea" id="RHEA-COMP:15547"/>
        <dbReference type="ChEBI" id="CHEBI:15378"/>
        <dbReference type="ChEBI" id="CHEBI:29969"/>
        <dbReference type="ChEBI" id="CHEBI:57856"/>
        <dbReference type="ChEBI" id="CHEBI:59789"/>
        <dbReference type="ChEBI" id="CHEBI:61961"/>
        <dbReference type="EC" id="2.1.1.354"/>
    </reaction>
</comment>
<keyword evidence="8" id="KW-0805">Transcription regulation</keyword>
<keyword evidence="14" id="KW-0175">Coiled coil</keyword>
<keyword evidence="9" id="KW-0804">Transcription</keyword>
<gene>
    <name evidence="18" type="ORF">MAR_009945</name>
</gene>
<feature type="region of interest" description="Disordered" evidence="15">
    <location>
        <begin position="1061"/>
        <end position="1084"/>
    </location>
</feature>
<feature type="region of interest" description="Disordered" evidence="15">
    <location>
        <begin position="201"/>
        <end position="550"/>
    </location>
</feature>
<dbReference type="PROSITE" id="PS50280">
    <property type="entry name" value="SET"/>
    <property type="match status" value="1"/>
</dbReference>
<dbReference type="EC" id="2.1.1.354" evidence="2"/>
<dbReference type="SMART" id="SM00317">
    <property type="entry name" value="SET"/>
    <property type="match status" value="1"/>
</dbReference>
<dbReference type="EMBL" id="CP111015">
    <property type="protein sequence ID" value="WAR03387.1"/>
    <property type="molecule type" value="Genomic_DNA"/>
</dbReference>
<evidence type="ECO:0000256" key="3">
    <source>
        <dbReference type="ARBA" id="ARBA00022603"/>
    </source>
</evidence>
<evidence type="ECO:0000256" key="14">
    <source>
        <dbReference type="SAM" id="Coils"/>
    </source>
</evidence>
<accession>A0ABY7E3J3</accession>
<dbReference type="InterPro" id="IPR046341">
    <property type="entry name" value="SET_dom_sf"/>
</dbReference>
<feature type="compositionally biased region" description="Low complexity" evidence="15">
    <location>
        <begin position="1006"/>
        <end position="1022"/>
    </location>
</feature>
<evidence type="ECO:0000256" key="15">
    <source>
        <dbReference type="SAM" id="MobiDB-lite"/>
    </source>
</evidence>
<sequence>MSRQEQQKKHNFKLVIDPMLHRGGQKIYRFNGIDPADNTLIPVKDPRPRYLRFWSKKNPADLPVPKFQVVFTSSKAAKACAAKLNQTSKMGNIMEVYVDQLGTERQKVIDSILENKPKVQMQKPPSPKIDPRTGLPLDISNALHIDHDTPVIPLQQTNAPPPAAYNAGLADPLGLNAPQPPVIPFEQTPSEYNFNANHVDPAFMNTPGSGSIPQGQFNNNNNHNQFNFGGGASSDPRRGSGYGNRNHGNFSTPSASSGFCSTPSGSSNFGNTPLSFDSGIPRTPITPQTPHVNDSKLDFEVHHENRRGRHNKRDRRDSYNNREKKDSYNSRDSYNNREGYNNRDSYNNRERGKDKYGARDTRDRNRRDWRKDERDDWNNRDTRNNRYNEKDRDKNKSDRNKDFRNSREPDIPLPSRNKAPEPAPVFPPPPPPEEEVLPPVVPMFTTPPKPPPLMIPPPQVPLEPVQPVLPSPSQKDEDETRSMSLDSRIQSLLCGFKSPEPAQSKTPPSMKPLSHGQSPMDMAPGSVPAQDDDDRMSLDSTGSGGEPGAIEVHATNTAVPPPHIPNDFPNSSAQVNNEINNKISKPKDPKEEADKHELTFSDVLENFVTELKDIMTKDLCKKMVETSAFKSYESWWDDEEAKTKKTVEKSKPEEKPVKPVAVPTEVTPSLQGLFAQPDKPKHPWSKEGEFNIAAAYVNSNMGAGPYGGLLGIRSGMPRLPSFKKKVVQKTPEEIEREERHERREQERRDRRERKQREREERQRIQEQTNKEESESELEEAVSKAKKKSESSSEEGEESEDGEAESSDAAGSSSDEESSSAASSSSESSDDSDESESGSGSDSSSEAASSSSDDDEDQKVSSSRASKKDSDSESEMVKVTTSSSSSSSPATSSGEESGGEEKEEEREVTTQSEAKKRSQEDMEVDTDRTPQKSRSESPVDVETPMSDKEQMDIETSKELDQSPLDKQKTKLPLKTPPTKRGRKRSVQQESPPVNTNHMPDSFSPQDSGTTELSGLSLLSEAASMSVRELVEKSQQRKLPDDGASQDSDENRPRFLSEHAYYAQPANVQEDQESTATLSAEEDNEAEDELRGHRLVWIDHNYCQVPSPQLLAEWTREYEKTQALIKAIERKTVEQQREITKVEDKPKKGRKRKNTLEALADITNKREPKVSRELASLLEPVKPKEIIKYGARTYEEERQVFYNIFNGGCARTEGYYKLSMKEKASYLQHAYNQQKAAEKAKAMEEANTSKTKQTSVRDLRHENRRLHVQLQEFEFSGDLFKFNQLKGRKKALRFSRGGIHDWGLFALEPISQDEMVIEYVGTSLRQSVADLREKQYEASGIGSSYLFRVDGETIIDATKTGNLARFINHSCNPNCYAKVITVDGQKKIVIYSRRDINVNEEITYDYKFPIEDEKIPCLCGASTCRGTLN</sequence>
<feature type="compositionally biased region" description="Low complexity" evidence="15">
    <location>
        <begin position="876"/>
        <end position="894"/>
    </location>
</feature>
<evidence type="ECO:0000256" key="5">
    <source>
        <dbReference type="ARBA" id="ARBA00022691"/>
    </source>
</evidence>
<evidence type="ECO:0000256" key="8">
    <source>
        <dbReference type="ARBA" id="ARBA00023015"/>
    </source>
</evidence>
<dbReference type="SUPFAM" id="SSF82199">
    <property type="entry name" value="SET domain"/>
    <property type="match status" value="1"/>
</dbReference>
<dbReference type="SMART" id="SM01291">
    <property type="entry name" value="N-SET"/>
    <property type="match status" value="1"/>
</dbReference>
<keyword evidence="7" id="KW-0694">RNA-binding</keyword>
<feature type="compositionally biased region" description="Low complexity" evidence="15">
    <location>
        <begin position="658"/>
        <end position="668"/>
    </location>
</feature>
<dbReference type="PANTHER" id="PTHR45814:SF2">
    <property type="entry name" value="HISTONE-LYSINE N-METHYLTRANSFERASE SETD1"/>
    <property type="match status" value="1"/>
</dbReference>
<dbReference type="PROSITE" id="PS50868">
    <property type="entry name" value="POST_SET"/>
    <property type="match status" value="1"/>
</dbReference>
<dbReference type="Gene3D" id="2.170.270.10">
    <property type="entry name" value="SET domain"/>
    <property type="match status" value="1"/>
</dbReference>
<keyword evidence="3" id="KW-0489">Methyltransferase</keyword>
<evidence type="ECO:0000256" key="2">
    <source>
        <dbReference type="ARBA" id="ARBA00012182"/>
    </source>
</evidence>
<keyword evidence="5" id="KW-0949">S-adenosyl-L-methionine</keyword>
<evidence type="ECO:0000256" key="10">
    <source>
        <dbReference type="ARBA" id="ARBA00023242"/>
    </source>
</evidence>
<evidence type="ECO:0000256" key="6">
    <source>
        <dbReference type="ARBA" id="ARBA00022853"/>
    </source>
</evidence>
<evidence type="ECO:0000256" key="11">
    <source>
        <dbReference type="ARBA" id="ARBA00047571"/>
    </source>
</evidence>
<feature type="compositionally biased region" description="Basic and acidic residues" evidence="15">
    <location>
        <begin position="314"/>
        <end position="329"/>
    </location>
</feature>
<feature type="compositionally biased region" description="Basic and acidic residues" evidence="15">
    <location>
        <begin position="730"/>
        <end position="772"/>
    </location>
</feature>
<organism evidence="18 19">
    <name type="scientific">Mya arenaria</name>
    <name type="common">Soft-shell clam</name>
    <dbReference type="NCBI Taxonomy" id="6604"/>
    <lineage>
        <taxon>Eukaryota</taxon>
        <taxon>Metazoa</taxon>
        <taxon>Spiralia</taxon>
        <taxon>Lophotrochozoa</taxon>
        <taxon>Mollusca</taxon>
        <taxon>Bivalvia</taxon>
        <taxon>Autobranchia</taxon>
        <taxon>Heteroconchia</taxon>
        <taxon>Euheterodonta</taxon>
        <taxon>Imparidentia</taxon>
        <taxon>Neoheterodontei</taxon>
        <taxon>Myida</taxon>
        <taxon>Myoidea</taxon>
        <taxon>Myidae</taxon>
        <taxon>Mya</taxon>
    </lineage>
</organism>
<evidence type="ECO:0000256" key="7">
    <source>
        <dbReference type="ARBA" id="ARBA00022884"/>
    </source>
</evidence>
<dbReference type="Pfam" id="PF11764">
    <property type="entry name" value="N-SET"/>
    <property type="match status" value="1"/>
</dbReference>
<dbReference type="InterPro" id="IPR037841">
    <property type="entry name" value="SET_SETD1A/B"/>
</dbReference>
<feature type="compositionally biased region" description="Basic and acidic residues" evidence="15">
    <location>
        <begin position="904"/>
        <end position="936"/>
    </location>
</feature>
<feature type="compositionally biased region" description="Polar residues" evidence="15">
    <location>
        <begin position="986"/>
        <end position="1005"/>
    </location>
</feature>
<dbReference type="Proteomes" id="UP001164746">
    <property type="component" value="Chromosome 4"/>
</dbReference>
<evidence type="ECO:0000256" key="13">
    <source>
        <dbReference type="ARBA" id="ARBA00049129"/>
    </source>
</evidence>
<dbReference type="InterPro" id="IPR024657">
    <property type="entry name" value="COMPASS_Set1_N-SET"/>
</dbReference>
<dbReference type="CDD" id="cd19169">
    <property type="entry name" value="SET_SETD1"/>
    <property type="match status" value="1"/>
</dbReference>
<feature type="compositionally biased region" description="Polar residues" evidence="15">
    <location>
        <begin position="1064"/>
        <end position="1076"/>
    </location>
</feature>
<dbReference type="InterPro" id="IPR001214">
    <property type="entry name" value="SET_dom"/>
</dbReference>
<feature type="domain" description="SET" evidence="16">
    <location>
        <begin position="1288"/>
        <end position="1405"/>
    </location>
</feature>
<proteinExistence type="predicted"/>
<evidence type="ECO:0000313" key="18">
    <source>
        <dbReference type="EMBL" id="WAR03387.1"/>
    </source>
</evidence>
<evidence type="ECO:0000256" key="9">
    <source>
        <dbReference type="ARBA" id="ARBA00023163"/>
    </source>
</evidence>
<keyword evidence="4" id="KW-0808">Transferase</keyword>
<name>A0ABY7E3J3_MYAAR</name>
<dbReference type="InterPro" id="IPR044570">
    <property type="entry name" value="Set1-like"/>
</dbReference>